<accession>A0A9E7F7V3</accession>
<proteinExistence type="predicted"/>
<dbReference type="AlphaFoldDB" id="A0A9E7F7V3"/>
<reference evidence="1" key="1">
    <citation type="submission" date="2022-05" db="EMBL/GenBank/DDBJ databases">
        <title>The Musa troglodytarum L. genome provides insights into the mechanism of non-climacteric behaviour and enrichment of carotenoids.</title>
        <authorList>
            <person name="Wang J."/>
        </authorList>
    </citation>
    <scope>NUCLEOTIDE SEQUENCE</scope>
    <source>
        <tissue evidence="1">Leaf</tissue>
    </source>
</reference>
<name>A0A9E7F7V3_9LILI</name>
<dbReference type="Proteomes" id="UP001055439">
    <property type="component" value="Chromosome 3"/>
</dbReference>
<gene>
    <name evidence="1" type="ORF">MUK42_33526</name>
</gene>
<dbReference type="EMBL" id="CP097505">
    <property type="protein sequence ID" value="URD91540.1"/>
    <property type="molecule type" value="Genomic_DNA"/>
</dbReference>
<sequence length="165" mass="18754">MGLKRHLMSGLKDHFIWNLHNEYLCSHDLCTLPHSKVCNMCGSYESFFGEIAFCHNLSGGICWQEHGCGQSSPNMQVQLGLYRQTIFLLYGARSLLSDCHPSYRLLHLVPEVFQILSGQLRLTALQAVRMHSVLLKDSRSSGLLLWHRPTMVLALYLKAPLRGSR</sequence>
<evidence type="ECO:0000313" key="2">
    <source>
        <dbReference type="Proteomes" id="UP001055439"/>
    </source>
</evidence>
<organism evidence="1 2">
    <name type="scientific">Musa troglodytarum</name>
    <name type="common">fe'i banana</name>
    <dbReference type="NCBI Taxonomy" id="320322"/>
    <lineage>
        <taxon>Eukaryota</taxon>
        <taxon>Viridiplantae</taxon>
        <taxon>Streptophyta</taxon>
        <taxon>Embryophyta</taxon>
        <taxon>Tracheophyta</taxon>
        <taxon>Spermatophyta</taxon>
        <taxon>Magnoliopsida</taxon>
        <taxon>Liliopsida</taxon>
        <taxon>Zingiberales</taxon>
        <taxon>Musaceae</taxon>
        <taxon>Musa</taxon>
    </lineage>
</organism>
<keyword evidence="2" id="KW-1185">Reference proteome</keyword>
<protein>
    <submittedName>
        <fullName evidence="1">Uncharacterized protein</fullName>
    </submittedName>
</protein>
<evidence type="ECO:0000313" key="1">
    <source>
        <dbReference type="EMBL" id="URD91540.1"/>
    </source>
</evidence>